<organism evidence="3 4">
    <name type="scientific">Paucilactobacillus hokkaidonensis</name>
    <dbReference type="NCBI Taxonomy" id="1193095"/>
    <lineage>
        <taxon>Bacteria</taxon>
        <taxon>Bacillati</taxon>
        <taxon>Bacillota</taxon>
        <taxon>Bacilli</taxon>
        <taxon>Lactobacillales</taxon>
        <taxon>Lactobacillaceae</taxon>
        <taxon>Paucilactobacillus</taxon>
    </lineage>
</organism>
<evidence type="ECO:0000259" key="2">
    <source>
        <dbReference type="Pfam" id="PF00144"/>
    </source>
</evidence>
<dbReference type="SUPFAM" id="SSF56601">
    <property type="entry name" value="beta-lactamase/transpeptidase-like"/>
    <property type="match status" value="1"/>
</dbReference>
<dbReference type="InterPro" id="IPR050789">
    <property type="entry name" value="Diverse_Enzym_Activities"/>
</dbReference>
<protein>
    <submittedName>
        <fullName evidence="3">Beta-lactamase</fullName>
    </submittedName>
</protein>
<comment type="caution">
    <text evidence="3">The sequence shown here is derived from an EMBL/GenBank/DDBJ whole genome shotgun (WGS) entry which is preliminary data.</text>
</comment>
<dbReference type="InterPro" id="IPR001466">
    <property type="entry name" value="Beta-lactam-related"/>
</dbReference>
<dbReference type="PANTHER" id="PTHR43283:SF11">
    <property type="entry name" value="BETA-LACTAMASE-RELATED DOMAIN-CONTAINING PROTEIN"/>
    <property type="match status" value="1"/>
</dbReference>
<evidence type="ECO:0000313" key="4">
    <source>
        <dbReference type="Proteomes" id="UP000051884"/>
    </source>
</evidence>
<sequence>MMTKYKRTIEQIQQLVTQKVVPGVSYVIFDKQDCYSEILGDAKLKPTSIKLWKNAKYDVASLTKVIGTTTVIMQLVERGQLGIDDPVKLYLPQFSDPRVTVRHLLTHTSGVEGYIKNRNELSAPELTRQLLQLNVGDNFNQRVKYADIGFIYLGWIIEYFYQQPVQQVIDQVVLQPLKMTDATFKPESKDCVPTEIQAKRGLIRGQVHDPKAYILGVHCGCAGLFATLSDLEIFSRAMIDSNLAGLLTDKTVDQLFQDQTPMNGFYGRSFGWRVLLTEASDHHLIIYHTGFTGTWLAIDRDEQQGFILLSNRVHPSADNDEFIDRRHLIMATYLHEKEKSVS</sequence>
<dbReference type="PANTHER" id="PTHR43283">
    <property type="entry name" value="BETA-LACTAMASE-RELATED"/>
    <property type="match status" value="1"/>
</dbReference>
<evidence type="ECO:0000256" key="1">
    <source>
        <dbReference type="ARBA" id="ARBA00022801"/>
    </source>
</evidence>
<proteinExistence type="predicted"/>
<feature type="domain" description="Beta-lactamase-related" evidence="2">
    <location>
        <begin position="12"/>
        <end position="320"/>
    </location>
</feature>
<dbReference type="InterPro" id="IPR012338">
    <property type="entry name" value="Beta-lactam/transpept-like"/>
</dbReference>
<dbReference type="Proteomes" id="UP000051884">
    <property type="component" value="Unassembled WGS sequence"/>
</dbReference>
<gene>
    <name evidence="3" type="ORF">IV59_GL001010</name>
</gene>
<dbReference type="Pfam" id="PF00144">
    <property type="entry name" value="Beta-lactamase"/>
    <property type="match status" value="1"/>
</dbReference>
<name>A0ABR5Q5Z5_9LACO</name>
<evidence type="ECO:0000313" key="3">
    <source>
        <dbReference type="EMBL" id="KRO08962.1"/>
    </source>
</evidence>
<keyword evidence="4" id="KW-1185">Reference proteome</keyword>
<dbReference type="Gene3D" id="3.40.710.10">
    <property type="entry name" value="DD-peptidase/beta-lactamase superfamily"/>
    <property type="match status" value="1"/>
</dbReference>
<reference evidence="3 4" key="1">
    <citation type="journal article" date="2015" name="Genome Announc.">
        <title>Expanding the biotechnology potential of lactobacilli through comparative genomics of 213 strains and associated genera.</title>
        <authorList>
            <person name="Sun Z."/>
            <person name="Harris H.M."/>
            <person name="McCann A."/>
            <person name="Guo C."/>
            <person name="Argimon S."/>
            <person name="Zhang W."/>
            <person name="Yang X."/>
            <person name="Jeffery I.B."/>
            <person name="Cooney J.C."/>
            <person name="Kagawa T.F."/>
            <person name="Liu W."/>
            <person name="Song Y."/>
            <person name="Salvetti E."/>
            <person name="Wrobel A."/>
            <person name="Rasinkangas P."/>
            <person name="Parkhill J."/>
            <person name="Rea M.C."/>
            <person name="O'Sullivan O."/>
            <person name="Ritari J."/>
            <person name="Douillard F.P."/>
            <person name="Paul Ross R."/>
            <person name="Yang R."/>
            <person name="Briner A.E."/>
            <person name="Felis G.E."/>
            <person name="de Vos W.M."/>
            <person name="Barrangou R."/>
            <person name="Klaenhammer T.R."/>
            <person name="Caufield P.W."/>
            <person name="Cui Y."/>
            <person name="Zhang H."/>
            <person name="O'Toole P.W."/>
        </authorList>
    </citation>
    <scope>NUCLEOTIDE SEQUENCE [LARGE SCALE GENOMIC DNA]</scope>
    <source>
        <strain evidence="3 4">DSM 26202</strain>
    </source>
</reference>
<dbReference type="EMBL" id="JQCH01000020">
    <property type="protein sequence ID" value="KRO08962.1"/>
    <property type="molecule type" value="Genomic_DNA"/>
</dbReference>
<keyword evidence="1" id="KW-0378">Hydrolase</keyword>
<accession>A0ABR5Q5Z5</accession>